<dbReference type="InterPro" id="IPR012337">
    <property type="entry name" value="RNaseH-like_sf"/>
</dbReference>
<sequence length="956" mass="109897">DTEPAIISSGNDLRTLKWCYLSNKNRHKDVLTSLAIMKTENEFKDILHDMGFDPFFLHYHSQVQIHVYNYCMNKTKTIYLYEALVYDEIKKQSFTVLNNVISERHTTLAIFNWLAKWVSNDVPLPKEAVCDQSMALLSAIIQAFTQYSSLHQYLVVCAELTLGKQSFDSHCVSNCFVRTDIAHFMKLDTTLPTNIEIFLERHILSLQRSSLFRSASNNTTSFSSDTNNDSNIVCNNISPSLQKHKMITENNTENDVSSENSEDNYILIDENNINYFSLAPNPHLSHIDLNNLRKIKSLPVLKNSSRASEIKSCSISGMGRVVLNDLQDFLNERLSPEYLNCGRKNRSAPLPCNGKKTITTTVSPINLMIEVLKWADKRDVNQSTETAPHVQTQLKSRRDMNNDNNKNIDDPAVPVTLKESPATKKQKNVVSQVTSNYKDFSNDIASFCRRTLNDGDKYNVLMHSWMPEIDFKFPTFRLSKFEISVFLVSFFRMEVKNVRIFFVETAFRDWKKALEKIRKHQTKKYYKDAVEDVQNFKLVYENKKKNDEITDVAMRGHRDDGNLLIDMPKGNDGNFRALLRFAIESGDHTLENHFKTASANAMYTSHHIQNEIIETAGKLITANICDGEYVIREDFVCFVPVVDVTGKGLANTLLTTMKDIGINLAYMRDHGYDGARAMSEKFNGCATKVRKLYPEAICVHCANHNLNLAITHACKIPSVRNCIGTIKEVVNLFRLSNKVGIVLKKYIKASCESAKQTRLLKFCETRWVEHLNSLSLFHDVYEHVCSSLEELDENSTKTDGVQPVVYLHQYALLNLLYIFLQKENCDLSHCVNYANDVYEEIHDMRQNAEDKFKSIFVKALEIASTVDVHLVVPRYVKRQQNRDNYEGDPETYYRQSIFIPFLDHLLNQLKSRHCSNTPEEKRPKTFVDALNFYESTSVYTSIFANWSNTSRFSCFE</sequence>
<dbReference type="InterPro" id="IPR052958">
    <property type="entry name" value="IFN-induced_PKR_regulator"/>
</dbReference>
<feature type="compositionally biased region" description="Basic and acidic residues" evidence="1">
    <location>
        <begin position="396"/>
        <end position="409"/>
    </location>
</feature>
<gene>
    <name evidence="2" type="ORF">FWK35_00025233</name>
</gene>
<protein>
    <submittedName>
        <fullName evidence="2">Zinc finger MYM-type protein 1-like</fullName>
    </submittedName>
</protein>
<dbReference type="Proteomes" id="UP000478052">
    <property type="component" value="Unassembled WGS sequence"/>
</dbReference>
<feature type="compositionally biased region" description="Polar residues" evidence="1">
    <location>
        <begin position="381"/>
        <end position="394"/>
    </location>
</feature>
<dbReference type="AlphaFoldDB" id="A0A6G0X4G8"/>
<dbReference type="PANTHER" id="PTHR46289:SF14">
    <property type="entry name" value="DUF4371 DOMAIN-CONTAINING PROTEIN"/>
    <property type="match status" value="1"/>
</dbReference>
<comment type="caution">
    <text evidence="2">The sequence shown here is derived from an EMBL/GenBank/DDBJ whole genome shotgun (WGS) entry which is preliminary data.</text>
</comment>
<organism evidence="2 3">
    <name type="scientific">Aphis craccivora</name>
    <name type="common">Cowpea aphid</name>
    <dbReference type="NCBI Taxonomy" id="307492"/>
    <lineage>
        <taxon>Eukaryota</taxon>
        <taxon>Metazoa</taxon>
        <taxon>Ecdysozoa</taxon>
        <taxon>Arthropoda</taxon>
        <taxon>Hexapoda</taxon>
        <taxon>Insecta</taxon>
        <taxon>Pterygota</taxon>
        <taxon>Neoptera</taxon>
        <taxon>Paraneoptera</taxon>
        <taxon>Hemiptera</taxon>
        <taxon>Sternorrhyncha</taxon>
        <taxon>Aphidomorpha</taxon>
        <taxon>Aphidoidea</taxon>
        <taxon>Aphididae</taxon>
        <taxon>Aphidini</taxon>
        <taxon>Aphis</taxon>
        <taxon>Aphis</taxon>
    </lineage>
</organism>
<evidence type="ECO:0000313" key="2">
    <source>
        <dbReference type="EMBL" id="KAF0734738.1"/>
    </source>
</evidence>
<feature type="region of interest" description="Disordered" evidence="1">
    <location>
        <begin position="380"/>
        <end position="413"/>
    </location>
</feature>
<dbReference type="SUPFAM" id="SSF53098">
    <property type="entry name" value="Ribonuclease H-like"/>
    <property type="match status" value="1"/>
</dbReference>
<name>A0A6G0X4G8_APHCR</name>
<evidence type="ECO:0000256" key="1">
    <source>
        <dbReference type="SAM" id="MobiDB-lite"/>
    </source>
</evidence>
<reference evidence="2 3" key="1">
    <citation type="submission" date="2019-08" db="EMBL/GenBank/DDBJ databases">
        <title>Whole genome of Aphis craccivora.</title>
        <authorList>
            <person name="Voronova N.V."/>
            <person name="Shulinski R.S."/>
            <person name="Bandarenka Y.V."/>
            <person name="Zhorov D.G."/>
            <person name="Warner D."/>
        </authorList>
    </citation>
    <scope>NUCLEOTIDE SEQUENCE [LARGE SCALE GENOMIC DNA]</scope>
    <source>
        <strain evidence="2">180601</strain>
        <tissue evidence="2">Whole Body</tissue>
    </source>
</reference>
<feature type="non-terminal residue" evidence="2">
    <location>
        <position position="1"/>
    </location>
</feature>
<dbReference type="EMBL" id="VUJU01008158">
    <property type="protein sequence ID" value="KAF0734738.1"/>
    <property type="molecule type" value="Genomic_DNA"/>
</dbReference>
<dbReference type="PANTHER" id="PTHR46289">
    <property type="entry name" value="52 KDA REPRESSOR OF THE INHIBITOR OF THE PROTEIN KINASE-LIKE PROTEIN-RELATED"/>
    <property type="match status" value="1"/>
</dbReference>
<evidence type="ECO:0000313" key="3">
    <source>
        <dbReference type="Proteomes" id="UP000478052"/>
    </source>
</evidence>
<proteinExistence type="predicted"/>
<accession>A0A6G0X4G8</accession>
<dbReference type="OrthoDB" id="8061503at2759"/>
<keyword evidence="3" id="KW-1185">Reference proteome</keyword>